<evidence type="ECO:0000259" key="9">
    <source>
        <dbReference type="PROSITE" id="PS51722"/>
    </source>
</evidence>
<evidence type="ECO:0000256" key="4">
    <source>
        <dbReference type="ARBA" id="ARBA00022741"/>
    </source>
</evidence>
<dbReference type="Pfam" id="PF09106">
    <property type="entry name" value="WHD_2nd_SelB"/>
    <property type="match status" value="1"/>
</dbReference>
<dbReference type="InterPro" id="IPR036390">
    <property type="entry name" value="WH_DNA-bd_sf"/>
</dbReference>
<dbReference type="CDD" id="cd04171">
    <property type="entry name" value="SelB"/>
    <property type="match status" value="1"/>
</dbReference>
<dbReference type="InterPro" id="IPR005225">
    <property type="entry name" value="Small_GTP-bd"/>
</dbReference>
<evidence type="ECO:0000256" key="7">
    <source>
        <dbReference type="ARBA" id="ARBA00025526"/>
    </source>
</evidence>
<keyword evidence="4" id="KW-0547">Nucleotide-binding</keyword>
<dbReference type="InterPro" id="IPR004535">
    <property type="entry name" value="Transl_elong_SelB"/>
</dbReference>
<dbReference type="Pfam" id="PF09107">
    <property type="entry name" value="WHD_3rd_SelB"/>
    <property type="match status" value="1"/>
</dbReference>
<accession>A0ABR9ZR50</accession>
<evidence type="ECO:0000256" key="5">
    <source>
        <dbReference type="ARBA" id="ARBA00022917"/>
    </source>
</evidence>
<keyword evidence="6" id="KW-0342">GTP-binding</keyword>
<keyword evidence="5" id="KW-0648">Protein biosynthesis</keyword>
<dbReference type="NCBIfam" id="TIGR00475">
    <property type="entry name" value="selB"/>
    <property type="match status" value="1"/>
</dbReference>
<dbReference type="RefSeq" id="WP_194701164.1">
    <property type="nucleotide sequence ID" value="NZ_JADKNH010000004.1"/>
</dbReference>
<comment type="function">
    <text evidence="7">Translation factor necessary for the incorporation of selenocysteine into proteins. It probably replaces EF-Tu for the insertion of selenocysteine directed by the UGA codon. SelB binds GTP and GDP.</text>
</comment>
<name>A0ABR9ZR50_9FIRM</name>
<dbReference type="Gene3D" id="1.10.10.2770">
    <property type="match status" value="1"/>
</dbReference>
<sequence>MKNIIIGTAGHIDHGKTALIRALTGIETDRLKEEKKRGITIDLGFAYLDLPDGERAGIIDVPGHEKFIKNMLAGVGGIDMVLLVIAADEGIMPQTEEHLNILSILQIKKGIIVLTKTDLVDEDWLDMIQEDIRSHMKETFLEDALIVPVSVVEGMGLEYLKQEIYKMAQAVELKDIRAAVRIPVDRVFTVDGFGTVITGTQVEGTLTVGDVLNIYPHERLSKVKNIQMHGKNVEKSYAGQRVAINLSNVKTEDIHRGDVLAQQDSIQVTMLLDVKLNLLKSVPRALKNRARIRFHHGTSEVLGRVILLEEDSLKAGESTYAQLRLEEEVALKTGDHYVLRFYSPVDTIGGGIVLDANPYKHKRFRDDVLEALYVKEAGDFESVLEQSIKKYSKAMKPIEFIAIQLGKTRAELQYGLEHLLKEAIIVQLSDSIYVHIDFLDELRQTITTLLMQYHQKNPLRAGMGKEEFRSRVFKDEMNRLSAQLIQYFESEKVIEVNQNRVALAGFEISFTNEEKKCLILFEAQYFESAFMPPYIDEITKLCPKGINGQLLIQTLIERSVLIKIDANICLHQKRFEEALHKISAYIQENERMTLGECRDMLGTSRKYAVPILEYLDQQKITKKIDDHRILF</sequence>
<dbReference type="SUPFAM" id="SSF52540">
    <property type="entry name" value="P-loop containing nucleoside triphosphate hydrolases"/>
    <property type="match status" value="1"/>
</dbReference>
<dbReference type="InterPro" id="IPR000795">
    <property type="entry name" value="T_Tr_GTP-bd_dom"/>
</dbReference>
<evidence type="ECO:0000313" key="10">
    <source>
        <dbReference type="EMBL" id="MBF4692923.1"/>
    </source>
</evidence>
<dbReference type="PANTHER" id="PTHR43721">
    <property type="entry name" value="ELONGATION FACTOR TU-RELATED"/>
    <property type="match status" value="1"/>
</dbReference>
<dbReference type="SUPFAM" id="SSF46785">
    <property type="entry name" value="Winged helix' DNA-binding domain"/>
    <property type="match status" value="2"/>
</dbReference>
<feature type="domain" description="Tr-type G" evidence="9">
    <location>
        <begin position="1"/>
        <end position="174"/>
    </location>
</feature>
<dbReference type="InterPro" id="IPR027417">
    <property type="entry name" value="P-loop_NTPase"/>
</dbReference>
<reference evidence="10 11" key="1">
    <citation type="submission" date="2020-11" db="EMBL/GenBank/DDBJ databases">
        <title>Fusibacter basophilias sp. nov.</title>
        <authorList>
            <person name="Qiu D."/>
        </authorList>
    </citation>
    <scope>NUCLEOTIDE SEQUENCE [LARGE SCALE GENOMIC DNA]</scope>
    <source>
        <strain evidence="10 11">Q10-2</strain>
    </source>
</reference>
<dbReference type="Pfam" id="PF00009">
    <property type="entry name" value="GTP_EFTU"/>
    <property type="match status" value="1"/>
</dbReference>
<dbReference type="InterPro" id="IPR009001">
    <property type="entry name" value="Transl_elong_EF1A/Init_IF2_C"/>
</dbReference>
<dbReference type="GO" id="GO:0003746">
    <property type="term" value="F:translation elongation factor activity"/>
    <property type="evidence" value="ECO:0007669"/>
    <property type="project" value="UniProtKB-KW"/>
</dbReference>
<comment type="subcellular location">
    <subcellularLocation>
        <location evidence="1">Cytoplasm</location>
    </subcellularLocation>
</comment>
<dbReference type="CDD" id="cd03696">
    <property type="entry name" value="SelB_II"/>
    <property type="match status" value="1"/>
</dbReference>
<dbReference type="InterPro" id="IPR050055">
    <property type="entry name" value="EF-Tu_GTPase"/>
</dbReference>
<dbReference type="Pfam" id="PF03144">
    <property type="entry name" value="GTP_EFTU_D2"/>
    <property type="match status" value="1"/>
</dbReference>
<comment type="caution">
    <text evidence="10">The sequence shown here is derived from an EMBL/GenBank/DDBJ whole genome shotgun (WGS) entry which is preliminary data.</text>
</comment>
<dbReference type="InterPro" id="IPR009000">
    <property type="entry name" value="Transl_B-barrel_sf"/>
</dbReference>
<keyword evidence="10" id="KW-0251">Elongation factor</keyword>
<dbReference type="Proteomes" id="UP000614200">
    <property type="component" value="Unassembled WGS sequence"/>
</dbReference>
<dbReference type="InterPro" id="IPR036388">
    <property type="entry name" value="WH-like_DNA-bd_sf"/>
</dbReference>
<dbReference type="EMBL" id="JADKNH010000004">
    <property type="protein sequence ID" value="MBF4692923.1"/>
    <property type="molecule type" value="Genomic_DNA"/>
</dbReference>
<evidence type="ECO:0000256" key="8">
    <source>
        <dbReference type="ARBA" id="ARBA00031615"/>
    </source>
</evidence>
<keyword evidence="3" id="KW-0963">Cytoplasm</keyword>
<dbReference type="PANTHER" id="PTHR43721:SF22">
    <property type="entry name" value="ELONGATION FACTOR TU, MITOCHONDRIAL"/>
    <property type="match status" value="1"/>
</dbReference>
<proteinExistence type="predicted"/>
<dbReference type="Pfam" id="PF25461">
    <property type="entry name" value="Beta-barrel_SelB"/>
    <property type="match status" value="1"/>
</dbReference>
<dbReference type="SUPFAM" id="SSF50465">
    <property type="entry name" value="EF-Tu/eEF-1alpha/eIF2-gamma C-terminal domain"/>
    <property type="match status" value="1"/>
</dbReference>
<dbReference type="PRINTS" id="PR00315">
    <property type="entry name" value="ELONGATNFCT"/>
</dbReference>
<dbReference type="Gene3D" id="3.40.50.300">
    <property type="entry name" value="P-loop containing nucleotide triphosphate hydrolases"/>
    <property type="match status" value="1"/>
</dbReference>
<keyword evidence="11" id="KW-1185">Reference proteome</keyword>
<evidence type="ECO:0000256" key="3">
    <source>
        <dbReference type="ARBA" id="ARBA00022490"/>
    </source>
</evidence>
<dbReference type="InterPro" id="IPR031157">
    <property type="entry name" value="G_TR_CS"/>
</dbReference>
<dbReference type="PROSITE" id="PS00301">
    <property type="entry name" value="G_TR_1"/>
    <property type="match status" value="1"/>
</dbReference>
<gene>
    <name evidence="10" type="primary">selB</name>
    <name evidence="10" type="ORF">ISU02_07315</name>
</gene>
<dbReference type="Gene3D" id="2.40.30.10">
    <property type="entry name" value="Translation factors"/>
    <property type="match status" value="1"/>
</dbReference>
<organism evidence="10 11">
    <name type="scientific">Fusibacter ferrireducens</name>
    <dbReference type="NCBI Taxonomy" id="2785058"/>
    <lineage>
        <taxon>Bacteria</taxon>
        <taxon>Bacillati</taxon>
        <taxon>Bacillota</taxon>
        <taxon>Clostridia</taxon>
        <taxon>Eubacteriales</taxon>
        <taxon>Eubacteriales Family XII. Incertae Sedis</taxon>
        <taxon>Fusibacter</taxon>
    </lineage>
</organism>
<dbReference type="SUPFAM" id="SSF50447">
    <property type="entry name" value="Translation proteins"/>
    <property type="match status" value="1"/>
</dbReference>
<evidence type="ECO:0000313" key="11">
    <source>
        <dbReference type="Proteomes" id="UP000614200"/>
    </source>
</evidence>
<dbReference type="NCBIfam" id="TIGR00231">
    <property type="entry name" value="small_GTP"/>
    <property type="match status" value="1"/>
</dbReference>
<dbReference type="InterPro" id="IPR015191">
    <property type="entry name" value="SelB_WHD4"/>
</dbReference>
<dbReference type="Gene3D" id="1.10.10.10">
    <property type="entry name" value="Winged helix-like DNA-binding domain superfamily/Winged helix DNA-binding domain"/>
    <property type="match status" value="1"/>
</dbReference>
<dbReference type="InterPro" id="IPR004161">
    <property type="entry name" value="EFTu-like_2"/>
</dbReference>
<dbReference type="InterPro" id="IPR015190">
    <property type="entry name" value="Elong_fac_SelB-wing-hlx_typ-2"/>
</dbReference>
<dbReference type="InterPro" id="IPR057335">
    <property type="entry name" value="Beta-barrel_SelB"/>
</dbReference>
<dbReference type="PROSITE" id="PS51722">
    <property type="entry name" value="G_TR_2"/>
    <property type="match status" value="1"/>
</dbReference>
<evidence type="ECO:0000256" key="2">
    <source>
        <dbReference type="ARBA" id="ARBA00015953"/>
    </source>
</evidence>
<evidence type="ECO:0000256" key="1">
    <source>
        <dbReference type="ARBA" id="ARBA00004496"/>
    </source>
</evidence>
<dbReference type="CDD" id="cd15491">
    <property type="entry name" value="selB_III"/>
    <property type="match status" value="1"/>
</dbReference>
<protein>
    <recommendedName>
        <fullName evidence="2">Selenocysteine-specific elongation factor</fullName>
    </recommendedName>
    <alternativeName>
        <fullName evidence="8">SelB translation factor</fullName>
    </alternativeName>
</protein>
<evidence type="ECO:0000256" key="6">
    <source>
        <dbReference type="ARBA" id="ARBA00023134"/>
    </source>
</evidence>